<keyword evidence="3" id="KW-0472">Membrane</keyword>
<dbReference type="GO" id="GO:0042910">
    <property type="term" value="F:xenobiotic transmembrane transporter activity"/>
    <property type="evidence" value="ECO:0007669"/>
    <property type="project" value="InterPro"/>
</dbReference>
<proteinExistence type="inferred from homology"/>
<feature type="transmembrane region" description="Helical" evidence="3">
    <location>
        <begin position="389"/>
        <end position="412"/>
    </location>
</feature>
<sequence length="432" mass="49070">MDKSTTRIEPDQPLLTNDNDMDNERLSPQQKKQMRDREDLNFWNVMKQICDLSVYPIVGMLFHPAYQIVNTIILGQDDEAVNNLAIFGLATVTMSIAMMSIQLSFNNALMTLVSQAHGQQEPRLCSIYLNRQLVLNVIVFIPLCILLLFAESFFLAIGQQAEIAQRASNYIRVLLPGYFCFGIFHAYQKYLAGQKEVRLSTFSYVLAFIIHLPVSYLLAVYYDMGVEGIAIASSIHLSMRLIILSIAIKFSQFNSNLVSIIDQETFRNLKPQMKMSLYSSGMLIWGWWAFDIFTFLSNFMTNDIMAAQIVCRQIVLLFYMIPIGLSIASSILVGNMIVINLINEAFVMLCLYILFDCLQCIGTGIISGLGKQNKGSLLTIFYFKMGITALWQGPLVAIAFNSVAYYAFILCVDLKETIRIAEERRLREKNHL</sequence>
<dbReference type="Pfam" id="PF01554">
    <property type="entry name" value="MatE"/>
    <property type="match status" value="1"/>
</dbReference>
<dbReference type="InterPro" id="IPR002528">
    <property type="entry name" value="MATE_fam"/>
</dbReference>
<feature type="compositionally biased region" description="Basic and acidic residues" evidence="2">
    <location>
        <begin position="1"/>
        <end position="10"/>
    </location>
</feature>
<feature type="transmembrane region" description="Helical" evidence="3">
    <location>
        <begin position="228"/>
        <end position="248"/>
    </location>
</feature>
<gene>
    <name evidence="4" type="primary">Contig6178.g6606</name>
    <name evidence="4" type="ORF">STYLEM_1079</name>
</gene>
<keyword evidence="3" id="KW-1133">Transmembrane helix</keyword>
<feature type="transmembrane region" description="Helical" evidence="3">
    <location>
        <begin position="316"/>
        <end position="338"/>
    </location>
</feature>
<accession>A0A077ZRZ1</accession>
<feature type="transmembrane region" description="Helical" evidence="3">
    <location>
        <begin position="199"/>
        <end position="222"/>
    </location>
</feature>
<feature type="transmembrane region" description="Helical" evidence="3">
    <location>
        <begin position="345"/>
        <end position="369"/>
    </location>
</feature>
<keyword evidence="5" id="KW-1185">Reference proteome</keyword>
<dbReference type="EMBL" id="CCKQ01001025">
    <property type="protein sequence ID" value="CDW72125.1"/>
    <property type="molecule type" value="Genomic_DNA"/>
</dbReference>
<dbReference type="AlphaFoldDB" id="A0A077ZRZ1"/>
<keyword evidence="3" id="KW-0812">Transmembrane</keyword>
<dbReference type="OMA" id="XARVHAN"/>
<dbReference type="PANTHER" id="PTHR11206">
    <property type="entry name" value="MULTIDRUG RESISTANCE PROTEIN"/>
    <property type="match status" value="1"/>
</dbReference>
<feature type="transmembrane region" description="Helical" evidence="3">
    <location>
        <begin position="84"/>
        <end position="105"/>
    </location>
</feature>
<dbReference type="GO" id="GO:0016020">
    <property type="term" value="C:membrane"/>
    <property type="evidence" value="ECO:0007669"/>
    <property type="project" value="InterPro"/>
</dbReference>
<name>A0A077ZRZ1_STYLE</name>
<protein>
    <submittedName>
        <fullName evidence="4">Na+-driven multidrug efflux pump</fullName>
    </submittedName>
</protein>
<dbReference type="OrthoDB" id="2126698at2759"/>
<feature type="transmembrane region" description="Helical" evidence="3">
    <location>
        <begin position="169"/>
        <end position="187"/>
    </location>
</feature>
<reference evidence="4 5" key="1">
    <citation type="submission" date="2014-06" db="EMBL/GenBank/DDBJ databases">
        <authorList>
            <person name="Swart Estienne"/>
        </authorList>
    </citation>
    <scope>NUCLEOTIDE SEQUENCE [LARGE SCALE GENOMIC DNA]</scope>
    <source>
        <strain evidence="4 5">130c</strain>
    </source>
</reference>
<evidence type="ECO:0000256" key="2">
    <source>
        <dbReference type="SAM" id="MobiDB-lite"/>
    </source>
</evidence>
<evidence type="ECO:0000313" key="5">
    <source>
        <dbReference type="Proteomes" id="UP000039865"/>
    </source>
</evidence>
<comment type="similarity">
    <text evidence="1">Belongs to the multi antimicrobial extrusion (MATE) (TC 2.A.66.1) family.</text>
</comment>
<evidence type="ECO:0000256" key="1">
    <source>
        <dbReference type="ARBA" id="ARBA00010199"/>
    </source>
</evidence>
<dbReference type="InParanoid" id="A0A077ZRZ1"/>
<feature type="transmembrane region" description="Helical" evidence="3">
    <location>
        <begin position="133"/>
        <end position="157"/>
    </location>
</feature>
<organism evidence="4 5">
    <name type="scientific">Stylonychia lemnae</name>
    <name type="common">Ciliate</name>
    <dbReference type="NCBI Taxonomy" id="5949"/>
    <lineage>
        <taxon>Eukaryota</taxon>
        <taxon>Sar</taxon>
        <taxon>Alveolata</taxon>
        <taxon>Ciliophora</taxon>
        <taxon>Intramacronucleata</taxon>
        <taxon>Spirotrichea</taxon>
        <taxon>Stichotrichia</taxon>
        <taxon>Sporadotrichida</taxon>
        <taxon>Oxytrichidae</taxon>
        <taxon>Stylonychinae</taxon>
        <taxon>Stylonychia</taxon>
    </lineage>
</organism>
<feature type="region of interest" description="Disordered" evidence="2">
    <location>
        <begin position="1"/>
        <end position="33"/>
    </location>
</feature>
<dbReference type="GO" id="GO:0015297">
    <property type="term" value="F:antiporter activity"/>
    <property type="evidence" value="ECO:0007669"/>
    <property type="project" value="InterPro"/>
</dbReference>
<evidence type="ECO:0000256" key="3">
    <source>
        <dbReference type="SAM" id="Phobius"/>
    </source>
</evidence>
<evidence type="ECO:0000313" key="4">
    <source>
        <dbReference type="EMBL" id="CDW72125.1"/>
    </source>
</evidence>
<dbReference type="Proteomes" id="UP000039865">
    <property type="component" value="Unassembled WGS sequence"/>
</dbReference>
<feature type="transmembrane region" description="Helical" evidence="3">
    <location>
        <begin position="277"/>
        <end position="296"/>
    </location>
</feature>